<evidence type="ECO:0000259" key="13">
    <source>
        <dbReference type="Pfam" id="PF00712"/>
    </source>
</evidence>
<evidence type="ECO:0000256" key="4">
    <source>
        <dbReference type="ARBA" id="ARBA00022490"/>
    </source>
</evidence>
<evidence type="ECO:0000256" key="11">
    <source>
        <dbReference type="ARBA" id="ARBA00033276"/>
    </source>
</evidence>
<feature type="domain" description="DNA polymerase III beta sliding clamp N-terminal" evidence="13">
    <location>
        <begin position="223"/>
        <end position="340"/>
    </location>
</feature>
<evidence type="ECO:0000256" key="8">
    <source>
        <dbReference type="ARBA" id="ARBA00022932"/>
    </source>
</evidence>
<evidence type="ECO:0000256" key="7">
    <source>
        <dbReference type="ARBA" id="ARBA00022705"/>
    </source>
</evidence>
<evidence type="ECO:0000313" key="15">
    <source>
        <dbReference type="EMBL" id="RUQ61244.1"/>
    </source>
</evidence>
<dbReference type="PANTHER" id="PTHR30478:SF0">
    <property type="entry name" value="BETA SLIDING CLAMP"/>
    <property type="match status" value="1"/>
</dbReference>
<evidence type="ECO:0000256" key="12">
    <source>
        <dbReference type="SAM" id="MobiDB-lite"/>
    </source>
</evidence>
<dbReference type="GO" id="GO:0003677">
    <property type="term" value="F:DNA binding"/>
    <property type="evidence" value="ECO:0007669"/>
    <property type="project" value="UniProtKB-KW"/>
</dbReference>
<keyword evidence="5" id="KW-0808">Transferase</keyword>
<feature type="domain" description="DNA polymerase III beta sliding clamp C-terminal" evidence="14">
    <location>
        <begin position="491"/>
        <end position="598"/>
    </location>
</feature>
<keyword evidence="6" id="KW-0548">Nucleotidyltransferase</keyword>
<comment type="similarity">
    <text evidence="2">Belongs to the beta sliding clamp family.</text>
</comment>
<evidence type="ECO:0000256" key="10">
    <source>
        <dbReference type="ARBA" id="ARBA00030988"/>
    </source>
</evidence>
<evidence type="ECO:0000256" key="9">
    <source>
        <dbReference type="ARBA" id="ARBA00023125"/>
    </source>
</evidence>
<dbReference type="RefSeq" id="WP_127004926.1">
    <property type="nucleotide sequence ID" value="NZ_JBNPXW010000033.1"/>
</dbReference>
<organism evidence="15 16">
    <name type="scientific">Azospirillum doebereinerae</name>
    <dbReference type="NCBI Taxonomy" id="92933"/>
    <lineage>
        <taxon>Bacteria</taxon>
        <taxon>Pseudomonadati</taxon>
        <taxon>Pseudomonadota</taxon>
        <taxon>Alphaproteobacteria</taxon>
        <taxon>Rhodospirillales</taxon>
        <taxon>Azospirillaceae</taxon>
        <taxon>Azospirillum</taxon>
    </lineage>
</organism>
<proteinExistence type="inferred from homology"/>
<gene>
    <name evidence="15" type="ORF">EJ913_30035</name>
</gene>
<comment type="caution">
    <text evidence="15">The sequence shown here is derived from an EMBL/GenBank/DDBJ whole genome shotgun (WGS) entry which is preliminary data.</text>
</comment>
<evidence type="ECO:0000256" key="6">
    <source>
        <dbReference type="ARBA" id="ARBA00022695"/>
    </source>
</evidence>
<dbReference type="CDD" id="cd00140">
    <property type="entry name" value="beta_clamp"/>
    <property type="match status" value="1"/>
</dbReference>
<keyword evidence="9" id="KW-0238">DNA-binding</keyword>
<keyword evidence="4" id="KW-0963">Cytoplasm</keyword>
<dbReference type="PANTHER" id="PTHR30478">
    <property type="entry name" value="DNA POLYMERASE III SUBUNIT BETA"/>
    <property type="match status" value="1"/>
</dbReference>
<feature type="region of interest" description="Disordered" evidence="12">
    <location>
        <begin position="189"/>
        <end position="221"/>
    </location>
</feature>
<dbReference type="GO" id="GO:0008408">
    <property type="term" value="F:3'-5' exonuclease activity"/>
    <property type="evidence" value="ECO:0007669"/>
    <property type="project" value="InterPro"/>
</dbReference>
<dbReference type="GO" id="GO:0005737">
    <property type="term" value="C:cytoplasm"/>
    <property type="evidence" value="ECO:0007669"/>
    <property type="project" value="UniProtKB-SubCell"/>
</dbReference>
<evidence type="ECO:0000256" key="5">
    <source>
        <dbReference type="ARBA" id="ARBA00022679"/>
    </source>
</evidence>
<sequence length="618" mass="65657">MSLPMTCVKDAFFYGHVVGPRGLVSPVPHLEGAISLADLPHGAFSRMVRGKIDPLWGAQDLDPEGLQDLTDLFAERGWAWEAETLWNFQPGARVNRLARAAYESKSEGGKTKPRMQSVMDALYSHFAGDDPIDEEDRAAERAGEDAPTAELTAAVESIAAAIAQPAPAAPTPEVSPPPNAVPLRPAYFAAPASPEPATPNGTNTNGLAKEIAPQPATPKDSRMQFTADKAPLLAALRKAAGLVPKKTTMPILSHILLDVGNDLTISGTDLAVDVQVRMSVSMGATPGKVAAPGADLVSAISTLPDGAQVTLERTEDGRLRILSGRTRFHLPIRQPDEMPAFAEADGHEIRAQAQEWRKAIDRVAFAIATDEVVKAQLCGLFLHARREGLRAVGMNGNLLSRSDLAVTAPARAYVAAYEETDGPPGILIPRESVGILRRLLGDAGDTQEVVATVNTKRAVFDLGPVRFGTTLSAAQFPPYEAMIDHNHQGAERKLAVPRADFLAVVNRVQTLATDKYRAVTLTVTAEGIRVAVSGDSGADAVDILEVPTRYEDGTLQIGFNAGMLVAGLQSMGDPALLCDLSGPNGPTFWRAIQEEDIAAAEHLVIVLPCRVSAPVEGV</sequence>
<dbReference type="Proteomes" id="UP000280346">
    <property type="component" value="Unassembled WGS sequence"/>
</dbReference>
<dbReference type="AlphaFoldDB" id="A0A433IZP9"/>
<evidence type="ECO:0000313" key="16">
    <source>
        <dbReference type="Proteomes" id="UP000280346"/>
    </source>
</evidence>
<dbReference type="SUPFAM" id="SSF55979">
    <property type="entry name" value="DNA clamp"/>
    <property type="match status" value="3"/>
</dbReference>
<keyword evidence="7" id="KW-0235">DNA replication</keyword>
<dbReference type="GO" id="GO:0003887">
    <property type="term" value="F:DNA-directed DNA polymerase activity"/>
    <property type="evidence" value="ECO:0007669"/>
    <property type="project" value="UniProtKB-KW"/>
</dbReference>
<evidence type="ECO:0000256" key="1">
    <source>
        <dbReference type="ARBA" id="ARBA00004496"/>
    </source>
</evidence>
<dbReference type="Gene3D" id="3.70.10.10">
    <property type="match status" value="1"/>
</dbReference>
<evidence type="ECO:0000256" key="3">
    <source>
        <dbReference type="ARBA" id="ARBA00021035"/>
    </source>
</evidence>
<name>A0A433IZP9_9PROT</name>
<reference evidence="15 16" key="1">
    <citation type="submission" date="2018-12" db="EMBL/GenBank/DDBJ databases">
        <authorList>
            <person name="Yang Y."/>
        </authorList>
    </citation>
    <scope>NUCLEOTIDE SEQUENCE [LARGE SCALE GENOMIC DNA]</scope>
    <source>
        <strain evidence="15 16">GSF71</strain>
    </source>
</reference>
<dbReference type="Gene3D" id="3.10.150.10">
    <property type="entry name" value="DNA Polymerase III, subunit A, domain 2"/>
    <property type="match status" value="1"/>
</dbReference>
<dbReference type="InterPro" id="IPR022634">
    <property type="entry name" value="DNA_polIII_beta_N"/>
</dbReference>
<comment type="subcellular location">
    <subcellularLocation>
        <location evidence="1">Cytoplasm</location>
    </subcellularLocation>
</comment>
<keyword evidence="8" id="KW-0239">DNA-directed DNA polymerase</keyword>
<protein>
    <recommendedName>
        <fullName evidence="3">Beta sliding clamp</fullName>
    </recommendedName>
    <alternativeName>
        <fullName evidence="11">Beta-clamp processivity factor</fullName>
    </alternativeName>
    <alternativeName>
        <fullName evidence="10">DNA polymerase III beta sliding clamp subunit</fullName>
    </alternativeName>
</protein>
<keyword evidence="16" id="KW-1185">Reference proteome</keyword>
<dbReference type="OrthoDB" id="8456782at2"/>
<dbReference type="InterPro" id="IPR022635">
    <property type="entry name" value="DNA_polIII_beta_C"/>
</dbReference>
<dbReference type="GO" id="GO:0009360">
    <property type="term" value="C:DNA polymerase III complex"/>
    <property type="evidence" value="ECO:0007669"/>
    <property type="project" value="InterPro"/>
</dbReference>
<evidence type="ECO:0000259" key="14">
    <source>
        <dbReference type="Pfam" id="PF02768"/>
    </source>
</evidence>
<dbReference type="Pfam" id="PF00712">
    <property type="entry name" value="DNA_pol3_beta"/>
    <property type="match status" value="1"/>
</dbReference>
<dbReference type="GO" id="GO:0006271">
    <property type="term" value="P:DNA strand elongation involved in DNA replication"/>
    <property type="evidence" value="ECO:0007669"/>
    <property type="project" value="TreeGrafter"/>
</dbReference>
<evidence type="ECO:0000256" key="2">
    <source>
        <dbReference type="ARBA" id="ARBA00010752"/>
    </source>
</evidence>
<dbReference type="Pfam" id="PF02768">
    <property type="entry name" value="DNA_pol3_beta_3"/>
    <property type="match status" value="1"/>
</dbReference>
<dbReference type="InterPro" id="IPR001001">
    <property type="entry name" value="DNA_polIII_beta"/>
</dbReference>
<accession>A0A433IZP9</accession>
<dbReference type="EMBL" id="RZIJ01000047">
    <property type="protein sequence ID" value="RUQ61244.1"/>
    <property type="molecule type" value="Genomic_DNA"/>
</dbReference>
<dbReference type="InterPro" id="IPR046938">
    <property type="entry name" value="DNA_clamp_sf"/>
</dbReference>
<dbReference type="SMART" id="SM00480">
    <property type="entry name" value="POL3Bc"/>
    <property type="match status" value="1"/>
</dbReference>